<feature type="transmembrane region" description="Helical" evidence="1">
    <location>
        <begin position="59"/>
        <end position="84"/>
    </location>
</feature>
<dbReference type="EMBL" id="NBYO01000002">
    <property type="protein sequence ID" value="OXT00437.1"/>
    <property type="molecule type" value="Genomic_DNA"/>
</dbReference>
<keyword evidence="1" id="KW-0472">Membrane</keyword>
<keyword evidence="1" id="KW-1133">Transmembrane helix</keyword>
<evidence type="ECO:0000313" key="2">
    <source>
        <dbReference type="EMBL" id="OXT00437.1"/>
    </source>
</evidence>
<keyword evidence="1" id="KW-0812">Transmembrane</keyword>
<evidence type="ECO:0008006" key="4">
    <source>
        <dbReference type="Google" id="ProtNLM"/>
    </source>
</evidence>
<keyword evidence="3" id="KW-1185">Reference proteome</keyword>
<comment type="caution">
    <text evidence="2">The sequence shown here is derived from an EMBL/GenBank/DDBJ whole genome shotgun (WGS) entry which is preliminary data.</text>
</comment>
<feature type="transmembrane region" description="Helical" evidence="1">
    <location>
        <begin position="28"/>
        <end position="53"/>
    </location>
</feature>
<dbReference type="Proteomes" id="UP000215405">
    <property type="component" value="Unassembled WGS sequence"/>
</dbReference>
<gene>
    <name evidence="2" type="ORF">B7H23_09920</name>
</gene>
<dbReference type="AlphaFoldDB" id="A0A231UX53"/>
<name>A0A231UX53_9HYPH</name>
<dbReference type="RefSeq" id="WP_094077264.1">
    <property type="nucleotide sequence ID" value="NZ_NBYO01000002.1"/>
</dbReference>
<evidence type="ECO:0000256" key="1">
    <source>
        <dbReference type="SAM" id="Phobius"/>
    </source>
</evidence>
<proteinExistence type="predicted"/>
<accession>A0A231UX53</accession>
<protein>
    <recommendedName>
        <fullName evidence="4">Phage holin family protein</fullName>
    </recommendedName>
</protein>
<reference evidence="3" key="1">
    <citation type="journal article" date="2017" name="Int. J. Syst. Evol. Microbiol.">
        <title>Notoacmeibacter marinus gen. nov., sp. nov., isolated from the gut of a limpet and proposal of Notoacmeibacteraceae fam. nov. in the order Rhizobiales of the class Alphaproteobacteria.</title>
        <authorList>
            <person name="Huang Z."/>
            <person name="Guo F."/>
            <person name="Lai Q."/>
        </authorList>
    </citation>
    <scope>NUCLEOTIDE SEQUENCE [LARGE SCALE GENOMIC DNA]</scope>
    <source>
        <strain evidence="3">XMTR2A4</strain>
    </source>
</reference>
<organism evidence="2 3">
    <name type="scientific">Notoacmeibacter marinus</name>
    <dbReference type="NCBI Taxonomy" id="1876515"/>
    <lineage>
        <taxon>Bacteria</taxon>
        <taxon>Pseudomonadati</taxon>
        <taxon>Pseudomonadota</taxon>
        <taxon>Alphaproteobacteria</taxon>
        <taxon>Hyphomicrobiales</taxon>
        <taxon>Notoacmeibacteraceae</taxon>
        <taxon>Notoacmeibacter</taxon>
    </lineage>
</organism>
<evidence type="ECO:0000313" key="3">
    <source>
        <dbReference type="Proteomes" id="UP000215405"/>
    </source>
</evidence>
<sequence length="145" mass="15124">MGSFLALLASLSTEELSVRLDRAKRLGVAYAIAGVLGLLALASFLTAAIVYIGQIYGPVTAALAIAGALIVLALIVVLTASLMNASARRRRKAQRAARQSAMVGAAVPLVPVIVKSRILLGLTAAAGSAFLAARYFEMGPFRRDR</sequence>